<evidence type="ECO:0000313" key="3">
    <source>
        <dbReference type="Proteomes" id="UP000324996"/>
    </source>
</evidence>
<dbReference type="RefSeq" id="WP_150007414.1">
    <property type="nucleotide sequence ID" value="NZ_BKCN01000024.1"/>
</dbReference>
<dbReference type="GO" id="GO:0046464">
    <property type="term" value="P:acylglycerol catabolic process"/>
    <property type="evidence" value="ECO:0007669"/>
    <property type="project" value="TreeGrafter"/>
</dbReference>
<dbReference type="AlphaFoldDB" id="A0A5A7NAL4"/>
<reference evidence="2 3" key="1">
    <citation type="submission" date="2019-09" db="EMBL/GenBank/DDBJ databases">
        <title>NBRP : Genome information of microbial organism related human and environment.</title>
        <authorList>
            <person name="Hattori M."/>
            <person name="Oshima K."/>
            <person name="Inaba H."/>
            <person name="Suda W."/>
            <person name="Sakamoto M."/>
            <person name="Iino T."/>
            <person name="Kitahara M."/>
            <person name="Oshida Y."/>
            <person name="Iida T."/>
            <person name="Kudo T."/>
            <person name="Itoh T."/>
            <person name="Ohkuma M."/>
        </authorList>
    </citation>
    <scope>NUCLEOTIDE SEQUENCE [LARGE SCALE GENOMIC DNA]</scope>
    <source>
        <strain evidence="2 3">Q-1</strain>
    </source>
</reference>
<organism evidence="2 3">
    <name type="scientific">Iodidimonas nitroreducens</name>
    <dbReference type="NCBI Taxonomy" id="1236968"/>
    <lineage>
        <taxon>Bacteria</taxon>
        <taxon>Pseudomonadati</taxon>
        <taxon>Pseudomonadota</taxon>
        <taxon>Alphaproteobacteria</taxon>
        <taxon>Iodidimonadales</taxon>
        <taxon>Iodidimonadaceae</taxon>
        <taxon>Iodidimonas</taxon>
    </lineage>
</organism>
<dbReference type="Proteomes" id="UP000324996">
    <property type="component" value="Unassembled WGS sequence"/>
</dbReference>
<name>A0A5A7NAL4_9PROT</name>
<dbReference type="InterPro" id="IPR050266">
    <property type="entry name" value="AB_hydrolase_sf"/>
</dbReference>
<dbReference type="SUPFAM" id="SSF53474">
    <property type="entry name" value="alpha/beta-Hydrolases"/>
    <property type="match status" value="1"/>
</dbReference>
<dbReference type="InterPro" id="IPR000073">
    <property type="entry name" value="AB_hydrolase_1"/>
</dbReference>
<dbReference type="Gene3D" id="3.40.50.1820">
    <property type="entry name" value="alpha/beta hydrolase"/>
    <property type="match status" value="1"/>
</dbReference>
<protein>
    <recommendedName>
        <fullName evidence="1">AB hydrolase-1 domain-containing protein</fullName>
    </recommendedName>
</protein>
<keyword evidence="3" id="KW-1185">Reference proteome</keyword>
<dbReference type="GO" id="GO:0016020">
    <property type="term" value="C:membrane"/>
    <property type="evidence" value="ECO:0007669"/>
    <property type="project" value="TreeGrafter"/>
</dbReference>
<evidence type="ECO:0000259" key="1">
    <source>
        <dbReference type="Pfam" id="PF00561"/>
    </source>
</evidence>
<proteinExistence type="predicted"/>
<sequence>MTKNPKPMPISLSQWQSGGMIFPYRGHDIFYRRGGAGPPLLLLHGFPTASWDYAAIWDGLCAHHDVIAPDFIGFGFSAKPLPYAYSIFDQADLIEQLLAHCRISRVAILSHDFGDSITQELLARQNEQSHKIEIQSAMLLNGGIFYDQITPLFTQRLLRSKWGAIAQHLMNRRTFGRSFRAIFGPQSQLHPPSSMISGA</sequence>
<accession>A0A5A7NAL4</accession>
<feature type="domain" description="AB hydrolase-1" evidence="1">
    <location>
        <begin position="38"/>
        <end position="151"/>
    </location>
</feature>
<dbReference type="EMBL" id="BKCN01000024">
    <property type="protein sequence ID" value="GER05433.1"/>
    <property type="molecule type" value="Genomic_DNA"/>
</dbReference>
<dbReference type="InterPro" id="IPR029058">
    <property type="entry name" value="AB_hydrolase_fold"/>
</dbReference>
<comment type="caution">
    <text evidence="2">The sequence shown here is derived from an EMBL/GenBank/DDBJ whole genome shotgun (WGS) entry which is preliminary data.</text>
</comment>
<dbReference type="PANTHER" id="PTHR43798">
    <property type="entry name" value="MONOACYLGLYCEROL LIPASE"/>
    <property type="match status" value="1"/>
</dbReference>
<gene>
    <name evidence="2" type="ORF">JCM17846_31150</name>
</gene>
<dbReference type="Pfam" id="PF00561">
    <property type="entry name" value="Abhydrolase_1"/>
    <property type="match status" value="1"/>
</dbReference>
<dbReference type="PANTHER" id="PTHR43798:SF33">
    <property type="entry name" value="HYDROLASE, PUTATIVE (AFU_ORTHOLOGUE AFUA_2G14860)-RELATED"/>
    <property type="match status" value="1"/>
</dbReference>
<evidence type="ECO:0000313" key="2">
    <source>
        <dbReference type="EMBL" id="GER05433.1"/>
    </source>
</evidence>
<dbReference type="GO" id="GO:0047372">
    <property type="term" value="F:monoacylglycerol lipase activity"/>
    <property type="evidence" value="ECO:0007669"/>
    <property type="project" value="TreeGrafter"/>
</dbReference>